<evidence type="ECO:0000256" key="1">
    <source>
        <dbReference type="SAM" id="MobiDB-lite"/>
    </source>
</evidence>
<feature type="compositionally biased region" description="Low complexity" evidence="1">
    <location>
        <begin position="174"/>
        <end position="192"/>
    </location>
</feature>
<reference evidence="2 3" key="1">
    <citation type="submission" date="2019-08" db="EMBL/GenBank/DDBJ databases">
        <authorList>
            <person name="Alioto T."/>
            <person name="Alioto T."/>
            <person name="Gomez Garrido J."/>
        </authorList>
    </citation>
    <scope>NUCLEOTIDE SEQUENCE [LARGE SCALE GENOMIC DNA]</scope>
</reference>
<dbReference type="Proteomes" id="UP000325440">
    <property type="component" value="Unassembled WGS sequence"/>
</dbReference>
<name>A0A5E4M0M0_9HEMI</name>
<protein>
    <submittedName>
        <fullName evidence="2">Uncharacterized protein</fullName>
    </submittedName>
</protein>
<feature type="compositionally biased region" description="Polar residues" evidence="1">
    <location>
        <begin position="145"/>
        <end position="156"/>
    </location>
</feature>
<dbReference type="EMBL" id="CABPRJ010000008">
    <property type="protein sequence ID" value="VVC25083.1"/>
    <property type="molecule type" value="Genomic_DNA"/>
</dbReference>
<keyword evidence="3" id="KW-1185">Reference proteome</keyword>
<dbReference type="AlphaFoldDB" id="A0A5E4M0M0"/>
<dbReference type="OrthoDB" id="10035396at2759"/>
<evidence type="ECO:0000313" key="2">
    <source>
        <dbReference type="EMBL" id="VVC25083.1"/>
    </source>
</evidence>
<feature type="compositionally biased region" description="Low complexity" evidence="1">
    <location>
        <begin position="157"/>
        <end position="166"/>
    </location>
</feature>
<sequence>MSYIRPLNCHYFYLLSILSPLATQTTSLNSLLFSIQRSKPYKPKVISQCLKCQDVHTRVYCGYPFRCVHCSVFHPSTECTEPRNLAAKCALCSCDYPADYRGCSVYRQLERRKTPTTKSNFLHDNIKDNLNNYNVKANHPLLTSPGKNSDVPSKTYAQATSSQPSQSSPPTPPTDLTATISSWTNSSHSSIR</sequence>
<proteinExistence type="predicted"/>
<gene>
    <name evidence="2" type="ORF">CINCED_3A002976</name>
</gene>
<feature type="region of interest" description="Disordered" evidence="1">
    <location>
        <begin position="137"/>
        <end position="192"/>
    </location>
</feature>
<organism evidence="2 3">
    <name type="scientific">Cinara cedri</name>
    <dbReference type="NCBI Taxonomy" id="506608"/>
    <lineage>
        <taxon>Eukaryota</taxon>
        <taxon>Metazoa</taxon>
        <taxon>Ecdysozoa</taxon>
        <taxon>Arthropoda</taxon>
        <taxon>Hexapoda</taxon>
        <taxon>Insecta</taxon>
        <taxon>Pterygota</taxon>
        <taxon>Neoptera</taxon>
        <taxon>Paraneoptera</taxon>
        <taxon>Hemiptera</taxon>
        <taxon>Sternorrhyncha</taxon>
        <taxon>Aphidomorpha</taxon>
        <taxon>Aphidoidea</taxon>
        <taxon>Aphididae</taxon>
        <taxon>Lachninae</taxon>
        <taxon>Cinara</taxon>
    </lineage>
</organism>
<evidence type="ECO:0000313" key="3">
    <source>
        <dbReference type="Proteomes" id="UP000325440"/>
    </source>
</evidence>
<accession>A0A5E4M0M0</accession>